<dbReference type="Pfam" id="PF06853">
    <property type="entry name" value="DUF1249"/>
    <property type="match status" value="1"/>
</dbReference>
<reference evidence="1 2" key="1">
    <citation type="submission" date="2019-01" db="EMBL/GenBank/DDBJ databases">
        <title>Pseudolysobacter antarctica gen. nov., sp. nov., isolated from Fildes Peninsula, Antarctica.</title>
        <authorList>
            <person name="Wei Z."/>
            <person name="Peng F."/>
        </authorList>
    </citation>
    <scope>NUCLEOTIDE SEQUENCE [LARGE SCALE GENOMIC DNA]</scope>
    <source>
        <strain evidence="1 2">AQ6-296</strain>
    </source>
</reference>
<dbReference type="Proteomes" id="UP000291562">
    <property type="component" value="Chromosome"/>
</dbReference>
<protein>
    <submittedName>
        <fullName evidence="1">DUF1249 domain-containing protein</fullName>
    </submittedName>
</protein>
<name>A0A411HIL2_9GAMM</name>
<organism evidence="1 2">
    <name type="scientific">Pseudolysobacter antarcticus</name>
    <dbReference type="NCBI Taxonomy" id="2511995"/>
    <lineage>
        <taxon>Bacteria</taxon>
        <taxon>Pseudomonadati</taxon>
        <taxon>Pseudomonadota</taxon>
        <taxon>Gammaproteobacteria</taxon>
        <taxon>Lysobacterales</taxon>
        <taxon>Rhodanobacteraceae</taxon>
        <taxon>Pseudolysobacter</taxon>
    </lineage>
</organism>
<gene>
    <name evidence="1" type="ORF">ELE36_07695</name>
</gene>
<proteinExistence type="predicted"/>
<dbReference type="PANTHER" id="PTHR38774">
    <property type="entry name" value="CYTOPLASMIC PROTEIN-RELATED"/>
    <property type="match status" value="1"/>
</dbReference>
<dbReference type="OrthoDB" id="9793663at2"/>
<evidence type="ECO:0000313" key="2">
    <source>
        <dbReference type="Proteomes" id="UP000291562"/>
    </source>
</evidence>
<dbReference type="KEGG" id="xbc:ELE36_07695"/>
<dbReference type="EMBL" id="CP035704">
    <property type="protein sequence ID" value="QBB70254.1"/>
    <property type="molecule type" value="Genomic_DNA"/>
</dbReference>
<sequence length="163" mass="18533">MTRAIDSPISSALLPGRFAFLMGLYAENYHRLTRLFAPEKLGVGLYMSSVDDGLDVRLELLERHRYMLELRLTYCMLDADTGEFAPSAYLRMYQDAHVAEAIHCVPGKRLWQVLGPFPSARTVFQHRTRMNSFLTRWLEYLGEQGHSAGTLERVVTPLPDVAA</sequence>
<dbReference type="InterPro" id="IPR009659">
    <property type="entry name" value="DUF1249"/>
</dbReference>
<dbReference type="PANTHER" id="PTHR38774:SF1">
    <property type="entry name" value="CYTOPLASMIC PROTEIN"/>
    <property type="match status" value="1"/>
</dbReference>
<keyword evidence="2" id="KW-1185">Reference proteome</keyword>
<accession>A0A411HIL2</accession>
<evidence type="ECO:0000313" key="1">
    <source>
        <dbReference type="EMBL" id="QBB70254.1"/>
    </source>
</evidence>
<dbReference type="RefSeq" id="WP_129832513.1">
    <property type="nucleotide sequence ID" value="NZ_CP035704.1"/>
</dbReference>
<dbReference type="AlphaFoldDB" id="A0A411HIL2"/>